<evidence type="ECO:0000256" key="12">
    <source>
        <dbReference type="PIRSR" id="PIRSR000148-1"/>
    </source>
</evidence>
<dbReference type="RefSeq" id="WP_012898975.1">
    <property type="nucleotide sequence ID" value="NC_013665.1"/>
</dbReference>
<dbReference type="GO" id="GO:0009086">
    <property type="term" value="P:methionine biosynthetic process"/>
    <property type="evidence" value="ECO:0007669"/>
    <property type="project" value="UniProtKB-KW"/>
</dbReference>
<organism evidence="14 15">
    <name type="scientific">Methanocella paludicola (strain DSM 17711 / JCM 13418 / NBRC 101707 / SANAE)</name>
    <dbReference type="NCBI Taxonomy" id="304371"/>
    <lineage>
        <taxon>Archaea</taxon>
        <taxon>Methanobacteriati</taxon>
        <taxon>Methanobacteriota</taxon>
        <taxon>Stenosarchaea group</taxon>
        <taxon>Methanomicrobia</taxon>
        <taxon>Methanocellales</taxon>
        <taxon>Methanocellaceae</taxon>
        <taxon>Methanocella</taxon>
    </lineage>
</organism>
<dbReference type="AlphaFoldDB" id="D1YV23"/>
<dbReference type="PIRSF" id="PIRSF000148">
    <property type="entry name" value="ASA_dh"/>
    <property type="match status" value="1"/>
</dbReference>
<comment type="pathway">
    <text evidence="1">Amino-acid biosynthesis; L-methionine biosynthesis via de novo pathway; L-homoserine from L-aspartate: step 2/3.</text>
</comment>
<evidence type="ECO:0000256" key="10">
    <source>
        <dbReference type="ARBA" id="ARBA00023154"/>
    </source>
</evidence>
<dbReference type="Gene3D" id="3.30.360.10">
    <property type="entry name" value="Dihydrodipicolinate Reductase, domain 2"/>
    <property type="match status" value="1"/>
</dbReference>
<sequence length="344" mass="37648">MIKAGILGATGAVGQRFVQLLADHPWFEITALAASERSAGKKYGEVAKWRLDTDLPENVRDITVVSTKPKEVDADIVFSALPAEDAITIEKDFAKAGFVVSSNASSHRMEKDIPLLIPEVNPEHLALIDVQKKKRKWDGCIVTNPNCSTIMMVLTLKPLMKFGIENIHVATMQAVSGAGYEGVSSMAIMDNVIPYIGGEEHKMETETQKLLGTFDGKIVKDAPFWVSAACHRVPVMDGHTMSVWMRSKKNPTPEQVKNAFLKFDPKLGDLPTSPKKAIIVREEPDRPQPRMDRNQGRGMSVSVGRIRAGADNAVQYVCMGHNTVRGAAGASILNAEVLKKKGYL</sequence>
<evidence type="ECO:0000256" key="7">
    <source>
        <dbReference type="ARBA" id="ARBA00022857"/>
    </source>
</evidence>
<evidence type="ECO:0000256" key="8">
    <source>
        <dbReference type="ARBA" id="ARBA00022915"/>
    </source>
</evidence>
<dbReference type="FunCoup" id="D1YV23">
    <property type="interactions" value="183"/>
</dbReference>
<dbReference type="InterPro" id="IPR005676">
    <property type="entry name" value="Asp_semi-ald_DH_pep-lack"/>
</dbReference>
<dbReference type="EC" id="1.2.1.11" evidence="4"/>
<comment type="similarity">
    <text evidence="3">Belongs to the aspartate-semialdehyde dehydrogenase family.</text>
</comment>
<dbReference type="InterPro" id="IPR000534">
    <property type="entry name" value="Semialdehyde_DH_NAD-bd"/>
</dbReference>
<evidence type="ECO:0000256" key="11">
    <source>
        <dbReference type="ARBA" id="ARBA00023167"/>
    </source>
</evidence>
<dbReference type="PANTHER" id="PTHR46718:SF1">
    <property type="entry name" value="ASPARTATE-SEMIALDEHYDE DEHYDROGENASE"/>
    <property type="match status" value="1"/>
</dbReference>
<reference evidence="14 15" key="1">
    <citation type="journal article" date="2007" name="Appl. Environ. Microbiol.">
        <title>Isolation of key methanogens for global methane emission from rice paddy fields: a novel isolate affiliated with the clone cluster rice cluster I.</title>
        <authorList>
            <person name="Sakai S."/>
            <person name="Imachi H."/>
            <person name="Sekiguchi Y."/>
            <person name="Ohashi A."/>
            <person name="Harada H."/>
            <person name="Kamagata Y."/>
        </authorList>
    </citation>
    <scope>NUCLEOTIDE SEQUENCE [LARGE SCALE GENOMIC DNA]</scope>
    <source>
        <strain evidence="15">DSM 17711 / JCM 13418 / NBRC 101707 / SANAE</strain>
    </source>
</reference>
<dbReference type="NCBIfam" id="TIGR00978">
    <property type="entry name" value="asd_EA"/>
    <property type="match status" value="1"/>
</dbReference>
<evidence type="ECO:0000256" key="1">
    <source>
        <dbReference type="ARBA" id="ARBA00005021"/>
    </source>
</evidence>
<evidence type="ECO:0000256" key="3">
    <source>
        <dbReference type="ARBA" id="ARBA00010584"/>
    </source>
</evidence>
<dbReference type="SMART" id="SM00859">
    <property type="entry name" value="Semialdhyde_dh"/>
    <property type="match status" value="1"/>
</dbReference>
<dbReference type="Pfam" id="PF02774">
    <property type="entry name" value="Semialdhyde_dhC"/>
    <property type="match status" value="1"/>
</dbReference>
<protein>
    <recommendedName>
        <fullName evidence="4">aspartate-semialdehyde dehydrogenase</fullName>
        <ecNumber evidence="4">1.2.1.11</ecNumber>
    </recommendedName>
</protein>
<dbReference type="CDD" id="cd02315">
    <property type="entry name" value="ScASADH_like_N"/>
    <property type="match status" value="1"/>
</dbReference>
<evidence type="ECO:0000256" key="4">
    <source>
        <dbReference type="ARBA" id="ARBA00013120"/>
    </source>
</evidence>
<dbReference type="PATRIC" id="fig|304371.9.peg.230"/>
<keyword evidence="11" id="KW-0486">Methionine biosynthesis</keyword>
<dbReference type="EMBL" id="AP011532">
    <property type="protein sequence ID" value="BAI60295.1"/>
    <property type="molecule type" value="Genomic_DNA"/>
</dbReference>
<keyword evidence="6" id="KW-0791">Threonine biosynthesis</keyword>
<accession>D1YV23</accession>
<dbReference type="UniPathway" id="UPA00050">
    <property type="reaction ID" value="UER00463"/>
</dbReference>
<dbReference type="eggNOG" id="arCOG00494">
    <property type="taxonomic scope" value="Archaea"/>
</dbReference>
<dbReference type="InParanoid" id="D1YV23"/>
<proteinExistence type="inferred from homology"/>
<dbReference type="PROSITE" id="PS01103">
    <property type="entry name" value="ASD"/>
    <property type="match status" value="1"/>
</dbReference>
<dbReference type="STRING" id="304371.MCP_0223"/>
<dbReference type="OrthoDB" id="38238at2157"/>
<dbReference type="GO" id="GO:0051287">
    <property type="term" value="F:NAD binding"/>
    <property type="evidence" value="ECO:0007669"/>
    <property type="project" value="InterPro"/>
</dbReference>
<dbReference type="UniPathway" id="UPA00034">
    <property type="reaction ID" value="UER00016"/>
</dbReference>
<dbReference type="GO" id="GO:0046983">
    <property type="term" value="F:protein dimerization activity"/>
    <property type="evidence" value="ECO:0007669"/>
    <property type="project" value="InterPro"/>
</dbReference>
<evidence type="ECO:0000259" key="13">
    <source>
        <dbReference type="SMART" id="SM00859"/>
    </source>
</evidence>
<dbReference type="FunFam" id="3.30.360.10:FF:000016">
    <property type="entry name" value="Probable aspartate-semialdehyde dehydrogenase"/>
    <property type="match status" value="1"/>
</dbReference>
<keyword evidence="7" id="KW-0521">NADP</keyword>
<name>D1YV23_METPS</name>
<gene>
    <name evidence="14" type="primary">asd</name>
    <name evidence="14" type="ordered locus">MCP_0223</name>
</gene>
<reference evidence="14 15" key="2">
    <citation type="journal article" date="2008" name="Int. J. Syst. Evol. Microbiol.">
        <title>Methanocella paludicola gen. nov., sp. nov., a methane-producing archaeon, the first isolate of the lineage 'Rice Cluster I', and proposal of the new archaeal order Methanocellales ord. nov.</title>
        <authorList>
            <person name="Sakai S."/>
            <person name="Imachi H."/>
            <person name="Hanada S."/>
            <person name="Ohashi A."/>
            <person name="Harada H."/>
            <person name="Kamagata Y."/>
        </authorList>
    </citation>
    <scope>NUCLEOTIDE SEQUENCE [LARGE SCALE GENOMIC DNA]</scope>
    <source>
        <strain evidence="15">DSM 17711 / JCM 13418 / NBRC 101707 / SANAE</strain>
    </source>
</reference>
<dbReference type="GeneID" id="8680361"/>
<dbReference type="SUPFAM" id="SSF55347">
    <property type="entry name" value="Glyceraldehyde-3-phosphate dehydrogenase-like, C-terminal domain"/>
    <property type="match status" value="1"/>
</dbReference>
<dbReference type="InterPro" id="IPR051823">
    <property type="entry name" value="ASADH-related"/>
</dbReference>
<dbReference type="Gene3D" id="3.40.50.720">
    <property type="entry name" value="NAD(P)-binding Rossmann-like Domain"/>
    <property type="match status" value="1"/>
</dbReference>
<keyword evidence="9" id="KW-0560">Oxidoreductase</keyword>
<dbReference type="Proteomes" id="UP000001882">
    <property type="component" value="Chromosome"/>
</dbReference>
<dbReference type="KEGG" id="mpd:MCP_0223"/>
<dbReference type="GO" id="GO:0019877">
    <property type="term" value="P:diaminopimelate biosynthetic process"/>
    <property type="evidence" value="ECO:0007669"/>
    <property type="project" value="UniProtKB-KW"/>
</dbReference>
<dbReference type="InterPro" id="IPR000319">
    <property type="entry name" value="Asp-semialdehyde_DH_CS"/>
</dbReference>
<evidence type="ECO:0000256" key="6">
    <source>
        <dbReference type="ARBA" id="ARBA00022697"/>
    </source>
</evidence>
<comment type="pathway">
    <text evidence="2">Amino-acid biosynthesis; L-threonine biosynthesis; L-threonine from L-aspartate: step 2/5.</text>
</comment>
<dbReference type="NCBIfam" id="NF006416">
    <property type="entry name" value="PRK08664.1"/>
    <property type="match status" value="1"/>
</dbReference>
<evidence type="ECO:0000313" key="14">
    <source>
        <dbReference type="EMBL" id="BAI60295.1"/>
    </source>
</evidence>
<dbReference type="GO" id="GO:0050661">
    <property type="term" value="F:NADP binding"/>
    <property type="evidence" value="ECO:0007669"/>
    <property type="project" value="InterPro"/>
</dbReference>
<evidence type="ECO:0000256" key="9">
    <source>
        <dbReference type="ARBA" id="ARBA00023002"/>
    </source>
</evidence>
<evidence type="ECO:0000313" key="15">
    <source>
        <dbReference type="Proteomes" id="UP000001882"/>
    </source>
</evidence>
<evidence type="ECO:0000256" key="2">
    <source>
        <dbReference type="ARBA" id="ARBA00005097"/>
    </source>
</evidence>
<dbReference type="SUPFAM" id="SSF51735">
    <property type="entry name" value="NAD(P)-binding Rossmann-fold domains"/>
    <property type="match status" value="1"/>
</dbReference>
<dbReference type="InterPro" id="IPR036291">
    <property type="entry name" value="NAD(P)-bd_dom_sf"/>
</dbReference>
<evidence type="ECO:0000256" key="5">
    <source>
        <dbReference type="ARBA" id="ARBA00022605"/>
    </source>
</evidence>
<feature type="domain" description="Semialdehyde dehydrogenase NAD-binding" evidence="13">
    <location>
        <begin position="3"/>
        <end position="128"/>
    </location>
</feature>
<keyword evidence="15" id="KW-1185">Reference proteome</keyword>
<feature type="active site" description="Acyl-thioester intermediate" evidence="12">
    <location>
        <position position="147"/>
    </location>
</feature>
<feature type="active site" description="Proton acceptor" evidence="12">
    <location>
        <position position="239"/>
    </location>
</feature>
<dbReference type="GO" id="GO:0004073">
    <property type="term" value="F:aspartate-semialdehyde dehydrogenase activity"/>
    <property type="evidence" value="ECO:0007669"/>
    <property type="project" value="UniProtKB-EC"/>
</dbReference>
<keyword evidence="5" id="KW-0028">Amino-acid biosynthesis</keyword>
<keyword evidence="8" id="KW-0220">Diaminopimelate biosynthesis</keyword>
<dbReference type="Pfam" id="PF01118">
    <property type="entry name" value="Semialdhyde_dh"/>
    <property type="match status" value="1"/>
</dbReference>
<dbReference type="InterPro" id="IPR012280">
    <property type="entry name" value="Semialdhyde_DH_dimer_dom"/>
</dbReference>
<dbReference type="GO" id="GO:0009089">
    <property type="term" value="P:lysine biosynthetic process via diaminopimelate"/>
    <property type="evidence" value="ECO:0007669"/>
    <property type="project" value="UniProtKB-UniPathway"/>
</dbReference>
<dbReference type="PANTHER" id="PTHR46718">
    <property type="entry name" value="ASPARTATE-SEMIALDEHYDE DEHYDROGENASE"/>
    <property type="match status" value="1"/>
</dbReference>
<dbReference type="GO" id="GO:0009088">
    <property type="term" value="P:threonine biosynthetic process"/>
    <property type="evidence" value="ECO:0007669"/>
    <property type="project" value="UniProtKB-UniPathway"/>
</dbReference>
<reference evidence="15" key="3">
    <citation type="journal article" date="2011" name="PLoS ONE">
        <title>Genome sequence of a mesophilic hydrogenotrophic methanogen Methanocella paludicola, the first cultivated representative of the order Methanocellales.</title>
        <authorList>
            <person name="Sakai S."/>
            <person name="Takaki Y."/>
            <person name="Shimamura S."/>
            <person name="Sekine M."/>
            <person name="Tajima T."/>
            <person name="Kosugi H."/>
            <person name="Ichikawa N."/>
            <person name="Tasumi E."/>
            <person name="Hiraki A.T."/>
            <person name="Shimizu A."/>
            <person name="Kato Y."/>
            <person name="Nishiko R."/>
            <person name="Mori K."/>
            <person name="Fujita N."/>
            <person name="Imachi H."/>
            <person name="Takai K."/>
        </authorList>
    </citation>
    <scope>NUCLEOTIDE SEQUENCE [LARGE SCALE GENOMIC DNA]</scope>
    <source>
        <strain evidence="15">DSM 17711 / JCM 13418 / NBRC 101707 / SANAE</strain>
    </source>
</reference>
<keyword evidence="10" id="KW-0457">Lysine biosynthesis</keyword>
<dbReference type="CDD" id="cd18130">
    <property type="entry name" value="ASADH_C_arch_fung_like"/>
    <property type="match status" value="1"/>
</dbReference>
<dbReference type="UniPathway" id="UPA00051">
    <property type="reaction ID" value="UER00464"/>
</dbReference>